<feature type="repeat" description="ANK" evidence="3">
    <location>
        <begin position="1062"/>
        <end position="1094"/>
    </location>
</feature>
<dbReference type="PROSITE" id="PS50297">
    <property type="entry name" value="ANK_REP_REGION"/>
    <property type="match status" value="9"/>
</dbReference>
<feature type="domain" description="Nephrocystin 3-like N-terminal" evidence="6">
    <location>
        <begin position="203"/>
        <end position="369"/>
    </location>
</feature>
<dbReference type="Gene3D" id="3.40.50.300">
    <property type="entry name" value="P-loop containing nucleotide triphosphate hydrolases"/>
    <property type="match status" value="1"/>
</dbReference>
<dbReference type="Pfam" id="PF24883">
    <property type="entry name" value="NPHP3_N"/>
    <property type="match status" value="1"/>
</dbReference>
<sequence length="1369" mass="151500">MEAVGLAIGVAGLFSAVLEAAEKVQSYRSFGSDSSTLETRFQTTKVLLEQWGHSVGCNNGVLSTHHSTKLDNPDIEVAVEKILKITQEILQFGLQHRPSHGVIGLHTAGRRQKLKWAFGDKQKQQEKVELFEKLVGQLLHLVPVDHIGPEAIQSHASIAEIQAILQRIETETRAETRKQVLSWIGHGRTDQRYHDSLQKKHAGTCDWIYSREVFQRWLSSDFFDGFKALWINGPAGFGKTVLSASIVNHLSVTFDTPTAHFFVTSESQSRDDPFLAVRAWIAQIISGHQDAFECAHHVWQDDSDPVSSREICLRLLAQIVQLVPGCTFVIDGLDECTNLHAHNTSATAFLEAIIAALSTMSSRVLVVSRDEPHIRHALSTRFIEYTILPSDVHADTISVSQEIVERKLNKKPNDFRKSLSITMAARCEGQFLWLRLQEESLRNGMNMKKLQSVVEGTPPGLEALYEREWSRMVQSPDYERIISLLRWTAFAIRPLTVDEITEAVLIGDYEDFPLDDLPDEIDDDYVDTEIVDLCAPLIQMIHRREEKENDSPVGQQTVHLAHFSVKQFLLTQLPAPVTIQTNGSLRSQYQHSLLATACLQYINFRYAWNDMAGHMTIRGAMLRDYAASSWNHHYHSSLTSDETLLDRITTLFDERNWVWGFWRSWLHMQDSNSFTTSGDSTANGGSDETWWYSESPGPIVYAIGLGLDSIADTLMTEYTSGRGDMKDLTCAAFVVSKQSGRENTLKKLLKSGVSARVVDADGKSLLHFAVGFNSSQFVRILIDSGADVTATDREGFTPLHVARSAEITRILLESGAMVDSRTNVGRTALHSASFNGSAEIVEVLLDMSAAVDARVSVESSPGNFDCHLTPLHLACLAGHLEVARMLIAKGTSLTASNAGVLHGACAEGNKEIVQLLALEGVCIEDSWLQGMRAIQVASECEQFEVVELLIELGANIDVKDENGSPILHVVCQKGHTETMKALINAGADIEELDASGFTPLAVSCYYGHLDAANLLIGVGSDFSRIIKFHGATLLFQAVAKDYTKIARLLLDNGVDLAERHKDGHQALDVAASYGRTQLVELFIEMGANVLGTDKYGRAPLHRACACGNIETVRLLLNAGSRLSSLDNNGFTCLHLASHGDKLEIVNLLVTMGLSISAKAFNGATPLHSAAIQGSIDVVKYLLKEGAFAEEVDHGGLDAIDMATYRGNVDILKCLVEANPEGAINNVRDKFGTTRLHIATYQNRTRSVKSLLDIPGIEPNKVDYAGRTALLLAARHGFDNIVQTLVADVRVNPNLKDWHGSTPLFVAVRYDRSKALKVLLKSPKVTTEDKDGFGKDVWWWAEKTGNLEVLSLLQQYVRQRHIFTRQQRRH</sequence>
<feature type="repeat" description="ANK" evidence="3">
    <location>
        <begin position="1161"/>
        <end position="1193"/>
    </location>
</feature>
<dbReference type="STRING" id="56646.A0A2L2TKZ3"/>
<keyword evidence="2 3" id="KW-0040">ANK repeat</keyword>
<protein>
    <submittedName>
        <fullName evidence="7">Uncharacterized protein</fullName>
    </submittedName>
</protein>
<dbReference type="PANTHER" id="PTHR24166">
    <property type="entry name" value="ROLLING PEBBLES, ISOFORM B"/>
    <property type="match status" value="1"/>
</dbReference>
<dbReference type="InterPro" id="IPR027417">
    <property type="entry name" value="P-loop_NTPase"/>
</dbReference>
<accession>A0A2L2TKZ3</accession>
<dbReference type="SUPFAM" id="SSF52540">
    <property type="entry name" value="P-loop containing nucleoside triphosphate hydrolases"/>
    <property type="match status" value="1"/>
</dbReference>
<organism evidence="7 8">
    <name type="scientific">Fusarium venenatum</name>
    <dbReference type="NCBI Taxonomy" id="56646"/>
    <lineage>
        <taxon>Eukaryota</taxon>
        <taxon>Fungi</taxon>
        <taxon>Dikarya</taxon>
        <taxon>Ascomycota</taxon>
        <taxon>Pezizomycotina</taxon>
        <taxon>Sordariomycetes</taxon>
        <taxon>Hypocreomycetidae</taxon>
        <taxon>Hypocreales</taxon>
        <taxon>Nectriaceae</taxon>
        <taxon>Fusarium</taxon>
    </lineage>
</organism>
<dbReference type="PRINTS" id="PR01415">
    <property type="entry name" value="ANKYRIN"/>
</dbReference>
<dbReference type="PROSITE" id="PS50088">
    <property type="entry name" value="ANK_REPEAT"/>
    <property type="match status" value="10"/>
</dbReference>
<evidence type="ECO:0000256" key="4">
    <source>
        <dbReference type="SAM" id="SignalP"/>
    </source>
</evidence>
<feature type="repeat" description="ANK" evidence="3">
    <location>
        <begin position="1128"/>
        <end position="1160"/>
    </location>
</feature>
<evidence type="ECO:0000256" key="1">
    <source>
        <dbReference type="ARBA" id="ARBA00022737"/>
    </source>
</evidence>
<dbReference type="SUPFAM" id="SSF48403">
    <property type="entry name" value="Ankyrin repeat"/>
    <property type="match status" value="2"/>
</dbReference>
<dbReference type="InterPro" id="IPR056884">
    <property type="entry name" value="NPHP3-like_N"/>
</dbReference>
<feature type="repeat" description="ANK" evidence="3">
    <location>
        <begin position="1095"/>
        <end position="1127"/>
    </location>
</feature>
<dbReference type="Proteomes" id="UP000245910">
    <property type="component" value="Chromosome III"/>
</dbReference>
<dbReference type="InterPro" id="IPR038305">
    <property type="entry name" value="HeLo_sf"/>
</dbReference>
<dbReference type="OrthoDB" id="539213at2759"/>
<dbReference type="Pfam" id="PF13637">
    <property type="entry name" value="Ank_4"/>
    <property type="match status" value="1"/>
</dbReference>
<dbReference type="Gene3D" id="1.25.40.20">
    <property type="entry name" value="Ankyrin repeat-containing domain"/>
    <property type="match status" value="3"/>
</dbReference>
<evidence type="ECO:0000313" key="7">
    <source>
        <dbReference type="EMBL" id="CEI70769.1"/>
    </source>
</evidence>
<feature type="chain" id="PRO_5014908376" evidence="4">
    <location>
        <begin position="21"/>
        <end position="1369"/>
    </location>
</feature>
<keyword evidence="8" id="KW-1185">Reference proteome</keyword>
<feature type="repeat" description="ANK" evidence="3">
    <location>
        <begin position="1029"/>
        <end position="1061"/>
    </location>
</feature>
<dbReference type="Pfam" id="PF14479">
    <property type="entry name" value="HeLo"/>
    <property type="match status" value="1"/>
</dbReference>
<keyword evidence="1" id="KW-0677">Repeat</keyword>
<dbReference type="InterPro" id="IPR050889">
    <property type="entry name" value="Dendritic_Spine_Reg/Scaffold"/>
</dbReference>
<dbReference type="Pfam" id="PF12796">
    <property type="entry name" value="Ank_2"/>
    <property type="match status" value="5"/>
</dbReference>
<feature type="repeat" description="ANK" evidence="3">
    <location>
        <begin position="929"/>
        <end position="961"/>
    </location>
</feature>
<dbReference type="EMBL" id="LN649231">
    <property type="protein sequence ID" value="CEI70769.1"/>
    <property type="molecule type" value="Genomic_DNA"/>
</dbReference>
<feature type="repeat" description="ANK" evidence="3">
    <location>
        <begin position="962"/>
        <end position="994"/>
    </location>
</feature>
<reference evidence="8" key="1">
    <citation type="submission" date="2014-10" db="EMBL/GenBank/DDBJ databases">
        <authorList>
            <person name="King R."/>
        </authorList>
    </citation>
    <scope>NUCLEOTIDE SEQUENCE [LARGE SCALE GENOMIC DNA]</scope>
    <source>
        <strain evidence="8">A3/5</strain>
    </source>
</reference>
<feature type="domain" description="Prion-inhibition and propagation HeLo" evidence="5">
    <location>
        <begin position="5"/>
        <end position="91"/>
    </location>
</feature>
<dbReference type="SMART" id="SM00248">
    <property type="entry name" value="ANK"/>
    <property type="match status" value="19"/>
</dbReference>
<dbReference type="Pfam" id="PF00023">
    <property type="entry name" value="Ank"/>
    <property type="match status" value="1"/>
</dbReference>
<dbReference type="InterPro" id="IPR036770">
    <property type="entry name" value="Ankyrin_rpt-contain_sf"/>
</dbReference>
<evidence type="ECO:0000256" key="3">
    <source>
        <dbReference type="PROSITE-ProRule" id="PRU00023"/>
    </source>
</evidence>
<dbReference type="InterPro" id="IPR002110">
    <property type="entry name" value="Ankyrin_rpt"/>
</dbReference>
<keyword evidence="4" id="KW-0732">Signal</keyword>
<evidence type="ECO:0000259" key="5">
    <source>
        <dbReference type="Pfam" id="PF14479"/>
    </source>
</evidence>
<evidence type="ECO:0000259" key="6">
    <source>
        <dbReference type="Pfam" id="PF24883"/>
    </source>
</evidence>
<proteinExistence type="predicted"/>
<dbReference type="PANTHER" id="PTHR24166:SF48">
    <property type="entry name" value="PROTEIN VAPYRIN"/>
    <property type="match status" value="1"/>
</dbReference>
<feature type="repeat" description="ANK" evidence="3">
    <location>
        <begin position="761"/>
        <end position="793"/>
    </location>
</feature>
<feature type="repeat" description="ANK" evidence="3">
    <location>
        <begin position="824"/>
        <end position="856"/>
    </location>
</feature>
<name>A0A2L2TKZ3_9HYPO</name>
<feature type="signal peptide" evidence="4">
    <location>
        <begin position="1"/>
        <end position="20"/>
    </location>
</feature>
<evidence type="ECO:0000313" key="8">
    <source>
        <dbReference type="Proteomes" id="UP000245910"/>
    </source>
</evidence>
<evidence type="ECO:0000256" key="2">
    <source>
        <dbReference type="ARBA" id="ARBA00023043"/>
    </source>
</evidence>
<dbReference type="Gene3D" id="1.20.120.1020">
    <property type="entry name" value="Prion-inhibition and propagation, HeLo domain"/>
    <property type="match status" value="1"/>
</dbReference>
<feature type="repeat" description="ANK" evidence="3">
    <location>
        <begin position="866"/>
        <end position="898"/>
    </location>
</feature>
<dbReference type="InterPro" id="IPR029498">
    <property type="entry name" value="HeLo_dom"/>
</dbReference>